<evidence type="ECO:0000259" key="6">
    <source>
        <dbReference type="PROSITE" id="PS50885"/>
    </source>
</evidence>
<evidence type="ECO:0000256" key="4">
    <source>
        <dbReference type="SAM" id="Phobius"/>
    </source>
</evidence>
<comment type="caution">
    <text evidence="7">The sequence shown here is derived from an EMBL/GenBank/DDBJ whole genome shotgun (WGS) entry which is preliminary data.</text>
</comment>
<reference evidence="7 8" key="1">
    <citation type="journal article" date="2020" name="mSystems">
        <title>Defining Genomic and Predicted Metabolic Features of the Acetobacterium Genus.</title>
        <authorList>
            <person name="Ross D.E."/>
            <person name="Marshall C.W."/>
            <person name="Gulliver D."/>
            <person name="May H.D."/>
            <person name="Norman R.S."/>
        </authorList>
    </citation>
    <scope>NUCLEOTIDE SEQUENCE [LARGE SCALE GENOMIC DNA]</scope>
    <source>
        <strain evidence="7 8">DSM 8238</strain>
    </source>
</reference>
<dbReference type="PANTHER" id="PTHR43531">
    <property type="entry name" value="PROTEIN ICFG"/>
    <property type="match status" value="1"/>
</dbReference>
<name>A0ABR6WX44_9FIRM</name>
<evidence type="ECO:0000256" key="3">
    <source>
        <dbReference type="PROSITE-ProRule" id="PRU00284"/>
    </source>
</evidence>
<feature type="domain" description="Methyl-accepting transducer" evidence="5">
    <location>
        <begin position="525"/>
        <end position="754"/>
    </location>
</feature>
<dbReference type="Pfam" id="PF00672">
    <property type="entry name" value="HAMP"/>
    <property type="match status" value="1"/>
</dbReference>
<accession>A0ABR6WX44</accession>
<keyword evidence="4" id="KW-1133">Transmembrane helix</keyword>
<protein>
    <submittedName>
        <fullName evidence="7">HAMP domain-containing protein</fullName>
    </submittedName>
</protein>
<feature type="domain" description="HAMP" evidence="6">
    <location>
        <begin position="423"/>
        <end position="475"/>
    </location>
</feature>
<dbReference type="Gene3D" id="1.10.287.950">
    <property type="entry name" value="Methyl-accepting chemotaxis protein"/>
    <property type="match status" value="1"/>
</dbReference>
<evidence type="ECO:0000313" key="7">
    <source>
        <dbReference type="EMBL" id="MBC3805188.1"/>
    </source>
</evidence>
<dbReference type="InterPro" id="IPR051310">
    <property type="entry name" value="MCP_chemotaxis"/>
</dbReference>
<dbReference type="Gene3D" id="6.10.340.10">
    <property type="match status" value="1"/>
</dbReference>
<comment type="similarity">
    <text evidence="2">Belongs to the methyl-accepting chemotaxis (MCP) protein family.</text>
</comment>
<dbReference type="SMART" id="SM00304">
    <property type="entry name" value="HAMP"/>
    <property type="match status" value="2"/>
</dbReference>
<feature type="domain" description="HAMP" evidence="6">
    <location>
        <begin position="71"/>
        <end position="123"/>
    </location>
</feature>
<feature type="transmembrane region" description="Helical" evidence="4">
    <location>
        <begin position="52"/>
        <end position="70"/>
    </location>
</feature>
<dbReference type="RefSeq" id="WP_186843074.1">
    <property type="nucleotide sequence ID" value="NZ_WJBC01000021.1"/>
</dbReference>
<dbReference type="SMART" id="SM00283">
    <property type="entry name" value="MA"/>
    <property type="match status" value="1"/>
</dbReference>
<dbReference type="SUPFAM" id="SSF58104">
    <property type="entry name" value="Methyl-accepting chemotaxis protein (MCP) signaling domain"/>
    <property type="match status" value="2"/>
</dbReference>
<evidence type="ECO:0000256" key="2">
    <source>
        <dbReference type="ARBA" id="ARBA00029447"/>
    </source>
</evidence>
<dbReference type="PROSITE" id="PS50111">
    <property type="entry name" value="CHEMOTAXIS_TRANSDUC_2"/>
    <property type="match status" value="1"/>
</dbReference>
<dbReference type="Pfam" id="PF00015">
    <property type="entry name" value="MCPsignal"/>
    <property type="match status" value="1"/>
</dbReference>
<dbReference type="CDD" id="cd11386">
    <property type="entry name" value="MCP_signal"/>
    <property type="match status" value="1"/>
</dbReference>
<keyword evidence="3" id="KW-0807">Transducer</keyword>
<dbReference type="InterPro" id="IPR003660">
    <property type="entry name" value="HAMP_dom"/>
</dbReference>
<sequence length="771" mass="82559">MEKNKSMSSKILLSMGLPIACVFMVAAGIALYVVNHNFSSFDQFATVQNDLLLVFGIGLIVTIVIVALSIKGISNRITKLVAVTDRLAAGDTDVEVNAAARDQLDDLGVGLAAIAEYIRYQSLAAKKMAAGDLSGDIQPSSENDLLAKSLASIRDSVKGIETTTAKAAQAAQEGILEKNDGAKLSGDYSKVIGNVDQGLAAFAKQMDFYLAILDALPYRITTINMDREIIFVNKTLGDLMKLTGSAEKREDAYGRQCSSCKLEMCNTENCGVRRLLEKGLTEYPFYFRERYYRMDTVHLKDKNGESIGFVDISHDTTSTMSINAYTGNEIKRLANNLLNLADGNLDFDLNIQEAGEYTAEICEEFKAIEKSLGQVSKSIGNLVEDAAVLSTAAIEGKLETRADETKFNGAWKELISGMNRILEEIAGPTREIADVMNEMSAGNLHVLVKGAYKGEFHELKQSVNTTAETLKMVVSKISEITGQIADGNLNIESVEVWHNDFADVSDALNKIVETLNSLLGDIDDAARQVTAGSNQVSDASQALAQGSTEQASSVQELSAAVAEISDQTKNNAVNANQAKDLSTDVQDYAAKGNAQMAEMQNSMSEINKSSNDISKIIKVIDDIAFQTNILALNAAVEAARAGQHGKGFAVVAEEVRTLAARSAEAAQETTGLIEGSIDTVKAGTKIADETAAALNEIVEGVVKVTDLVGKIAVDSNEQASGIAQVNMGIEQVAQVVQNNSATAEQSAAASEELSGQAEMLKDMIGQFQLRK</sequence>
<dbReference type="PRINTS" id="PR00260">
    <property type="entry name" value="CHEMTRNSDUCR"/>
</dbReference>
<evidence type="ECO:0000259" key="5">
    <source>
        <dbReference type="PROSITE" id="PS50111"/>
    </source>
</evidence>
<dbReference type="EMBL" id="WJBC01000021">
    <property type="protein sequence ID" value="MBC3805188.1"/>
    <property type="molecule type" value="Genomic_DNA"/>
</dbReference>
<dbReference type="Gene3D" id="3.30.450.20">
    <property type="entry name" value="PAS domain"/>
    <property type="match status" value="1"/>
</dbReference>
<dbReference type="PROSITE" id="PS50885">
    <property type="entry name" value="HAMP"/>
    <property type="match status" value="2"/>
</dbReference>
<keyword evidence="4" id="KW-0472">Membrane</keyword>
<evidence type="ECO:0000313" key="8">
    <source>
        <dbReference type="Proteomes" id="UP000603234"/>
    </source>
</evidence>
<organism evidence="7 8">
    <name type="scientific">Acetobacterium fimetarium</name>
    <dbReference type="NCBI Taxonomy" id="52691"/>
    <lineage>
        <taxon>Bacteria</taxon>
        <taxon>Bacillati</taxon>
        <taxon>Bacillota</taxon>
        <taxon>Clostridia</taxon>
        <taxon>Eubacteriales</taxon>
        <taxon>Eubacteriaceae</taxon>
        <taxon>Acetobacterium</taxon>
    </lineage>
</organism>
<dbReference type="Proteomes" id="UP000603234">
    <property type="component" value="Unassembled WGS sequence"/>
</dbReference>
<dbReference type="Gene3D" id="1.20.120.1530">
    <property type="match status" value="1"/>
</dbReference>
<dbReference type="Pfam" id="PF18947">
    <property type="entry name" value="HAMP_2"/>
    <property type="match status" value="1"/>
</dbReference>
<evidence type="ECO:0000256" key="1">
    <source>
        <dbReference type="ARBA" id="ARBA00022500"/>
    </source>
</evidence>
<feature type="transmembrane region" description="Helical" evidence="4">
    <location>
        <begin position="12"/>
        <end position="32"/>
    </location>
</feature>
<proteinExistence type="inferred from homology"/>
<gene>
    <name evidence="7" type="ORF">GH808_12230</name>
</gene>
<keyword evidence="8" id="KW-1185">Reference proteome</keyword>
<dbReference type="InterPro" id="IPR004089">
    <property type="entry name" value="MCPsignal_dom"/>
</dbReference>
<dbReference type="InterPro" id="IPR004090">
    <property type="entry name" value="Chemotax_Me-accpt_rcpt"/>
</dbReference>
<dbReference type="PANTHER" id="PTHR43531:SF11">
    <property type="entry name" value="METHYL-ACCEPTING CHEMOTAXIS PROTEIN 3"/>
    <property type="match status" value="1"/>
</dbReference>
<keyword evidence="4" id="KW-0812">Transmembrane</keyword>
<keyword evidence="1" id="KW-0145">Chemotaxis</keyword>